<evidence type="ECO:0000313" key="12">
    <source>
        <dbReference type="Proteomes" id="UP000800200"/>
    </source>
</evidence>
<evidence type="ECO:0000256" key="5">
    <source>
        <dbReference type="ARBA" id="ARBA00023136"/>
    </source>
</evidence>
<feature type="domain" description="WSC" evidence="10">
    <location>
        <begin position="638"/>
        <end position="729"/>
    </location>
</feature>
<keyword evidence="11" id="KW-0575">Peroxidase</keyword>
<evidence type="ECO:0000256" key="1">
    <source>
        <dbReference type="ARBA" id="ARBA00004167"/>
    </source>
</evidence>
<keyword evidence="6" id="KW-0325">Glycoprotein</keyword>
<name>A0A6A6E4U9_9PEZI</name>
<dbReference type="InterPro" id="IPR010255">
    <property type="entry name" value="Haem_peroxidase_sf"/>
</dbReference>
<dbReference type="Pfam" id="PF01822">
    <property type="entry name" value="WSC"/>
    <property type="match status" value="4"/>
</dbReference>
<comment type="similarity">
    <text evidence="7">Belongs to the peroxidase family.</text>
</comment>
<gene>
    <name evidence="11" type="ORF">K469DRAFT_630911</name>
</gene>
<evidence type="ECO:0000256" key="7">
    <source>
        <dbReference type="RuleBase" id="RU004241"/>
    </source>
</evidence>
<dbReference type="GO" id="GO:0005886">
    <property type="term" value="C:plasma membrane"/>
    <property type="evidence" value="ECO:0007669"/>
    <property type="project" value="TreeGrafter"/>
</dbReference>
<dbReference type="OrthoDB" id="5985073at2759"/>
<feature type="domain" description="WSC" evidence="10">
    <location>
        <begin position="866"/>
        <end position="957"/>
    </location>
</feature>
<proteinExistence type="inferred from homology"/>
<dbReference type="InterPro" id="IPR051836">
    <property type="entry name" value="Kremen_rcpt"/>
</dbReference>
<protein>
    <submittedName>
        <fullName evidence="11">Heme peroxidase</fullName>
    </submittedName>
</protein>
<dbReference type="PANTHER" id="PTHR24269">
    <property type="entry name" value="KREMEN PROTEIN"/>
    <property type="match status" value="1"/>
</dbReference>
<dbReference type="GO" id="GO:0020037">
    <property type="term" value="F:heme binding"/>
    <property type="evidence" value="ECO:0007669"/>
    <property type="project" value="InterPro"/>
</dbReference>
<dbReference type="AlphaFoldDB" id="A0A6A6E4U9"/>
<dbReference type="EMBL" id="ML994630">
    <property type="protein sequence ID" value="KAF2186183.1"/>
    <property type="molecule type" value="Genomic_DNA"/>
</dbReference>
<evidence type="ECO:0000256" key="3">
    <source>
        <dbReference type="ARBA" id="ARBA00022729"/>
    </source>
</evidence>
<dbReference type="GO" id="GO:0006979">
    <property type="term" value="P:response to oxidative stress"/>
    <property type="evidence" value="ECO:0007669"/>
    <property type="project" value="InterPro"/>
</dbReference>
<evidence type="ECO:0000256" key="2">
    <source>
        <dbReference type="ARBA" id="ARBA00022692"/>
    </source>
</evidence>
<feature type="domain" description="WSC" evidence="10">
    <location>
        <begin position="763"/>
        <end position="854"/>
    </location>
</feature>
<keyword evidence="11" id="KW-0560">Oxidoreductase</keyword>
<accession>A0A6A6E4U9</accession>
<evidence type="ECO:0000259" key="10">
    <source>
        <dbReference type="PROSITE" id="PS51212"/>
    </source>
</evidence>
<reference evidence="11" key="1">
    <citation type="journal article" date="2020" name="Stud. Mycol.">
        <title>101 Dothideomycetes genomes: a test case for predicting lifestyles and emergence of pathogens.</title>
        <authorList>
            <person name="Haridas S."/>
            <person name="Albert R."/>
            <person name="Binder M."/>
            <person name="Bloem J."/>
            <person name="Labutti K."/>
            <person name="Salamov A."/>
            <person name="Andreopoulos B."/>
            <person name="Baker S."/>
            <person name="Barry K."/>
            <person name="Bills G."/>
            <person name="Bluhm B."/>
            <person name="Cannon C."/>
            <person name="Castanera R."/>
            <person name="Culley D."/>
            <person name="Daum C."/>
            <person name="Ezra D."/>
            <person name="Gonzalez J."/>
            <person name="Henrissat B."/>
            <person name="Kuo A."/>
            <person name="Liang C."/>
            <person name="Lipzen A."/>
            <person name="Lutzoni F."/>
            <person name="Magnuson J."/>
            <person name="Mondo S."/>
            <person name="Nolan M."/>
            <person name="Ohm R."/>
            <person name="Pangilinan J."/>
            <person name="Park H.-J."/>
            <person name="Ramirez L."/>
            <person name="Alfaro M."/>
            <person name="Sun H."/>
            <person name="Tritt A."/>
            <person name="Yoshinaga Y."/>
            <person name="Zwiers L.-H."/>
            <person name="Turgeon B."/>
            <person name="Goodwin S."/>
            <person name="Spatafora J."/>
            <person name="Crous P."/>
            <person name="Grigoriev I."/>
        </authorList>
    </citation>
    <scope>NUCLEOTIDE SEQUENCE</scope>
    <source>
        <strain evidence="11">CBS 207.26</strain>
    </source>
</reference>
<organism evidence="11 12">
    <name type="scientific">Zopfia rhizophila CBS 207.26</name>
    <dbReference type="NCBI Taxonomy" id="1314779"/>
    <lineage>
        <taxon>Eukaryota</taxon>
        <taxon>Fungi</taxon>
        <taxon>Dikarya</taxon>
        <taxon>Ascomycota</taxon>
        <taxon>Pezizomycotina</taxon>
        <taxon>Dothideomycetes</taxon>
        <taxon>Dothideomycetes incertae sedis</taxon>
        <taxon>Zopfiaceae</taxon>
        <taxon>Zopfia</taxon>
    </lineage>
</organism>
<dbReference type="PROSITE" id="PS51212">
    <property type="entry name" value="WSC"/>
    <property type="match status" value="4"/>
</dbReference>
<feature type="signal peptide" evidence="8">
    <location>
        <begin position="1"/>
        <end position="22"/>
    </location>
</feature>
<feature type="domain" description="WSC" evidence="10">
    <location>
        <begin position="535"/>
        <end position="626"/>
    </location>
</feature>
<dbReference type="GO" id="GO:0004601">
    <property type="term" value="F:peroxidase activity"/>
    <property type="evidence" value="ECO:0007669"/>
    <property type="project" value="UniProtKB-KW"/>
</dbReference>
<dbReference type="PROSITE" id="PS50873">
    <property type="entry name" value="PEROXIDASE_4"/>
    <property type="match status" value="1"/>
</dbReference>
<keyword evidence="3 8" id="KW-0732">Signal</keyword>
<dbReference type="Gene3D" id="1.10.520.10">
    <property type="match status" value="1"/>
</dbReference>
<dbReference type="InterPro" id="IPR002016">
    <property type="entry name" value="Haem_peroxidase"/>
</dbReference>
<dbReference type="SUPFAM" id="SSF48113">
    <property type="entry name" value="Heme-dependent peroxidases"/>
    <property type="match status" value="1"/>
</dbReference>
<evidence type="ECO:0000256" key="4">
    <source>
        <dbReference type="ARBA" id="ARBA00022989"/>
    </source>
</evidence>
<evidence type="ECO:0000256" key="6">
    <source>
        <dbReference type="ARBA" id="ARBA00023180"/>
    </source>
</evidence>
<dbReference type="PANTHER" id="PTHR24269:SF16">
    <property type="entry name" value="PROTEIN SLG1"/>
    <property type="match status" value="1"/>
</dbReference>
<sequence>MTWLVLTLTWIFLAYQQHGAAADPTWPSSVDELEDIMFLSTGYRARGLAKGVTPCSLGQGPGRLSAAEWIRTAFHDMATGNVYTGEGGLDASIVFETTNSENIGPGFGPTLVTWAPFFSSRASMADIIAIGVYTATRSCGGPVIPVRAGRKDATKAGSIGIPLPENAIGTFRNQFLRTGYSEAEMIAFVACGHTLGGVHSSAFPMIVPANTAPNDYAKFDNTDVFDNKIAVEYLGGTSKDPLIVGSSTGNGRNSDARVFAADGNVTIKAMQNPETFASMCTKMFQKMIEVVPTGVTLTDPIKPYDIKPYDLQLTLLDGGSEISFTGDIRIRTTQRSVALVQLVYKDRNGASVSTPISTAHKGDASGFDDTFTFYGFSTQFPADTSISSFNVVITLPGGATEAHDNNGAGYTVDDRIMYQFPQSCLDSSGKLTAVAAVRNGLSSPNLQVVVKNPRPSPVVVPSLSAASVSMAIQSAIGSYQLYSATYSFIDSQAQSALFGVSADSASDNNKNTNSLPSTCVTLNPTAPSSTQSSSAFAYQGCYSDNGPNRALPAATTANDAMTTEECAAFCSKFQYFGLEYSRECYCGNALDASSEIMGATDCNLGCLGNSTQLCGGASRLSLYKNLKYVPMVNPKIDGYNYLGCYSEGTAGRALADSTTASDSMTVKSCAAFCNGAPYFGVEYGRECYCGAILGVGSVIKPASQCSIACAGNSTEYCGAANFLNLYQMVSGSSSSSTPTPTLTSSTLASPTPMPTLPAPFLAGYAYQGCFTDTVGLRTLGAKAYGTESNSYVSCATFCDGYAFFGVEYGRECFCGNNISNNPLLASESDCNFQCTGNSSQVCGAGNRLNVFQSNTATPPSNPSISGYNFTGCYTDSVAQRTLNERVLFDDQMTIAKCATFCGGTKYFGTEHGGECYCGNNFAHQSTAVPESDCSFLCPGNHGQYCGAENRLSLWTKS</sequence>
<dbReference type="SMART" id="SM00321">
    <property type="entry name" value="WSC"/>
    <property type="match status" value="4"/>
</dbReference>
<comment type="subcellular location">
    <subcellularLocation>
        <location evidence="1">Membrane</location>
        <topology evidence="1">Single-pass membrane protein</topology>
    </subcellularLocation>
</comment>
<keyword evidence="2" id="KW-0812">Transmembrane</keyword>
<keyword evidence="12" id="KW-1185">Reference proteome</keyword>
<feature type="domain" description="Plant heme peroxidase family profile" evidence="9">
    <location>
        <begin position="123"/>
        <end position="336"/>
    </location>
</feature>
<evidence type="ECO:0000259" key="9">
    <source>
        <dbReference type="PROSITE" id="PS50873"/>
    </source>
</evidence>
<evidence type="ECO:0000256" key="8">
    <source>
        <dbReference type="SAM" id="SignalP"/>
    </source>
</evidence>
<dbReference type="Proteomes" id="UP000800200">
    <property type="component" value="Unassembled WGS sequence"/>
</dbReference>
<dbReference type="InterPro" id="IPR002889">
    <property type="entry name" value="WSC_carb-bd"/>
</dbReference>
<keyword evidence="4" id="KW-1133">Transmembrane helix</keyword>
<dbReference type="PRINTS" id="PR00458">
    <property type="entry name" value="PEROXIDASE"/>
</dbReference>
<evidence type="ECO:0000313" key="11">
    <source>
        <dbReference type="EMBL" id="KAF2186183.1"/>
    </source>
</evidence>
<keyword evidence="5" id="KW-0472">Membrane</keyword>
<dbReference type="Pfam" id="PF00141">
    <property type="entry name" value="peroxidase"/>
    <property type="match status" value="1"/>
</dbReference>
<feature type="chain" id="PRO_5025380887" evidence="8">
    <location>
        <begin position="23"/>
        <end position="957"/>
    </location>
</feature>